<accession>A0A4Y2MY15</accession>
<sequence>MPSVTVPWLRGTNENYEGEKSLSSAMLRRACSIPAHQWPRRLRELGQYRFQKVDFSILDKKKSFRCRDRPRSIKEHELDEKHYELYPLTELFISSILSFSNEFPPAVELADEFSYNREKHNYRAVSPESLQKGNLSWAFTRRLAMPLS</sequence>
<proteinExistence type="predicted"/>
<comment type="caution">
    <text evidence="1">The sequence shown here is derived from an EMBL/GenBank/DDBJ whole genome shotgun (WGS) entry which is preliminary data.</text>
</comment>
<dbReference type="EMBL" id="BGPR01008077">
    <property type="protein sequence ID" value="GBN31419.1"/>
    <property type="molecule type" value="Genomic_DNA"/>
</dbReference>
<keyword evidence="2" id="KW-1185">Reference proteome</keyword>
<gene>
    <name evidence="1" type="ORF">AVEN_189287_1</name>
</gene>
<name>A0A4Y2MY15_ARAVE</name>
<evidence type="ECO:0000313" key="2">
    <source>
        <dbReference type="Proteomes" id="UP000499080"/>
    </source>
</evidence>
<dbReference type="Proteomes" id="UP000499080">
    <property type="component" value="Unassembled WGS sequence"/>
</dbReference>
<protein>
    <submittedName>
        <fullName evidence="1">Uncharacterized protein</fullName>
    </submittedName>
</protein>
<organism evidence="1 2">
    <name type="scientific">Araneus ventricosus</name>
    <name type="common">Orbweaver spider</name>
    <name type="synonym">Epeira ventricosa</name>
    <dbReference type="NCBI Taxonomy" id="182803"/>
    <lineage>
        <taxon>Eukaryota</taxon>
        <taxon>Metazoa</taxon>
        <taxon>Ecdysozoa</taxon>
        <taxon>Arthropoda</taxon>
        <taxon>Chelicerata</taxon>
        <taxon>Arachnida</taxon>
        <taxon>Araneae</taxon>
        <taxon>Araneomorphae</taxon>
        <taxon>Entelegynae</taxon>
        <taxon>Araneoidea</taxon>
        <taxon>Araneidae</taxon>
        <taxon>Araneus</taxon>
    </lineage>
</organism>
<reference evidence="1 2" key="1">
    <citation type="journal article" date="2019" name="Sci. Rep.">
        <title>Orb-weaving spider Araneus ventricosus genome elucidates the spidroin gene catalogue.</title>
        <authorList>
            <person name="Kono N."/>
            <person name="Nakamura H."/>
            <person name="Ohtoshi R."/>
            <person name="Moran D.A.P."/>
            <person name="Shinohara A."/>
            <person name="Yoshida Y."/>
            <person name="Fujiwara M."/>
            <person name="Mori M."/>
            <person name="Tomita M."/>
            <person name="Arakawa K."/>
        </authorList>
    </citation>
    <scope>NUCLEOTIDE SEQUENCE [LARGE SCALE GENOMIC DNA]</scope>
</reference>
<evidence type="ECO:0000313" key="1">
    <source>
        <dbReference type="EMBL" id="GBN31419.1"/>
    </source>
</evidence>
<dbReference type="AlphaFoldDB" id="A0A4Y2MY15"/>